<evidence type="ECO:0000313" key="2">
    <source>
        <dbReference type="EMBL" id="GIZ92121.1"/>
    </source>
</evidence>
<evidence type="ECO:0000313" key="4">
    <source>
        <dbReference type="Proteomes" id="UP000887228"/>
    </source>
</evidence>
<name>A0AA37FL01_AQUAC</name>
<protein>
    <submittedName>
        <fullName evidence="1">Uncharacterized protein</fullName>
    </submittedName>
</protein>
<evidence type="ECO:0000313" key="3">
    <source>
        <dbReference type="Proteomes" id="UP000887212"/>
    </source>
</evidence>
<accession>A0AA37FL01</accession>
<organism evidence="1 3">
    <name type="scientific">Aquipseudomonas alcaligenes</name>
    <name type="common">Pseudomonas alcaligenes</name>
    <dbReference type="NCBI Taxonomy" id="43263"/>
    <lineage>
        <taxon>Bacteria</taxon>
        <taxon>Pseudomonadati</taxon>
        <taxon>Pseudomonadota</taxon>
        <taxon>Gammaproteobacteria</taxon>
        <taxon>Pseudomonadales</taxon>
        <taxon>Pseudomonadaceae</taxon>
        <taxon>Aquipseudomonas</taxon>
    </lineage>
</organism>
<dbReference type="RefSeq" id="WP_203786887.1">
    <property type="nucleotide sequence ID" value="NZ_AP024354.1"/>
</dbReference>
<evidence type="ECO:0000313" key="1">
    <source>
        <dbReference type="EMBL" id="GIZ87780.1"/>
    </source>
</evidence>
<proteinExistence type="predicted"/>
<comment type="caution">
    <text evidence="1">The sequence shown here is derived from an EMBL/GenBank/DDBJ whole genome shotgun (WGS) entry which is preliminary data.</text>
</comment>
<dbReference type="AlphaFoldDB" id="A0AA37FL01"/>
<reference evidence="1 4" key="1">
    <citation type="submission" date="2021-07" db="EMBL/GenBank/DDBJ databases">
        <title>Whole genome sequencing of carbapenem-resistant Pseudomonas spp. isolated in Japan.</title>
        <authorList>
            <person name="Suzuki M."/>
            <person name="Maehana S."/>
            <person name="Kitasato H."/>
        </authorList>
    </citation>
    <scope>NUCLEOTIDE SEQUENCE</scope>
    <source>
        <strain evidence="1">KAM435</strain>
        <strain evidence="2 4">KAM436</strain>
    </source>
</reference>
<dbReference type="EMBL" id="BPMT01000003">
    <property type="protein sequence ID" value="GIZ92121.1"/>
    <property type="molecule type" value="Genomic_DNA"/>
</dbReference>
<sequence>MALQQWLNGFPSVFVKVNGIPEQRTSEAYRQVTGHYLPGDPRQAQRQAA</sequence>
<gene>
    <name evidence="1" type="ORF">KAM435_11070</name>
    <name evidence="2" type="ORF">KAM436_10890</name>
</gene>
<dbReference type="EMBL" id="BPMS01000003">
    <property type="protein sequence ID" value="GIZ87780.1"/>
    <property type="molecule type" value="Genomic_DNA"/>
</dbReference>
<dbReference type="Proteomes" id="UP000887228">
    <property type="component" value="Unassembled WGS sequence"/>
</dbReference>
<dbReference type="Proteomes" id="UP000887212">
    <property type="component" value="Unassembled WGS sequence"/>
</dbReference>